<gene>
    <name evidence="1" type="primary">Erv31_1</name>
    <name evidence="1" type="ORF">CNELOR_R16195</name>
</gene>
<comment type="caution">
    <text evidence="1">The sequence shown here is derived from an EMBL/GenBank/DDBJ whole genome shotgun (WGS) entry which is preliminary data.</text>
</comment>
<dbReference type="EMBL" id="VZTF01005135">
    <property type="protein sequence ID" value="NXB06480.1"/>
    <property type="molecule type" value="Genomic_DNA"/>
</dbReference>
<dbReference type="Proteomes" id="UP000517678">
    <property type="component" value="Unassembled WGS sequence"/>
</dbReference>
<sequence length="221" mass="25619">EGWNGPFVNRTWTLQGHYWICNQHAYRRLPPNWSGICYVGYIRPLFFLLPQIQVNQLEIKVYNNAIREKQSIHASLAGESIQKWRKDEWPHERIILNFLQCQALLFPYIIQHYGPATWNPNELISGAREPIYNLNQMIRLKAVFKIITNQTATALDLLANQSTQMRNATFHHGMVSDYLLAEEGETLGKLNYSNCPLQMDDNGKMVTQITKGIRKLAHIPV</sequence>
<organism evidence="1 2">
    <name type="scientific">Cnemophilus loriae</name>
    <name type="common">Loria's bird-of-paradise</name>
    <dbReference type="NCBI Taxonomy" id="254448"/>
    <lineage>
        <taxon>Eukaryota</taxon>
        <taxon>Metazoa</taxon>
        <taxon>Chordata</taxon>
        <taxon>Craniata</taxon>
        <taxon>Vertebrata</taxon>
        <taxon>Euteleostomi</taxon>
        <taxon>Archelosauria</taxon>
        <taxon>Archosauria</taxon>
        <taxon>Dinosauria</taxon>
        <taxon>Saurischia</taxon>
        <taxon>Theropoda</taxon>
        <taxon>Coelurosauria</taxon>
        <taxon>Aves</taxon>
        <taxon>Neognathae</taxon>
        <taxon>Neoaves</taxon>
        <taxon>Telluraves</taxon>
        <taxon>Australaves</taxon>
        <taxon>Passeriformes</taxon>
        <taxon>Corvoidea</taxon>
        <taxon>Corvidae</taxon>
        <taxon>Cnemophilus</taxon>
    </lineage>
</organism>
<dbReference type="AlphaFoldDB" id="A0A7K8AWM8"/>
<dbReference type="PANTHER" id="PTHR10424">
    <property type="entry name" value="VIRAL ENVELOPE PROTEIN"/>
    <property type="match status" value="1"/>
</dbReference>
<accession>A0A7K8AWM8</accession>
<keyword evidence="2" id="KW-1185">Reference proteome</keyword>
<protein>
    <submittedName>
        <fullName evidence="1">ENR1 protein</fullName>
    </submittedName>
</protein>
<proteinExistence type="predicted"/>
<evidence type="ECO:0000313" key="1">
    <source>
        <dbReference type="EMBL" id="NXB06480.1"/>
    </source>
</evidence>
<feature type="non-terminal residue" evidence="1">
    <location>
        <position position="1"/>
    </location>
</feature>
<dbReference type="InterPro" id="IPR018154">
    <property type="entry name" value="TLV/ENV_coat_polyprotein"/>
</dbReference>
<reference evidence="1 2" key="1">
    <citation type="submission" date="2019-09" db="EMBL/GenBank/DDBJ databases">
        <title>Bird 10,000 Genomes (B10K) Project - Family phase.</title>
        <authorList>
            <person name="Zhang G."/>
        </authorList>
    </citation>
    <scope>NUCLEOTIDE SEQUENCE [LARGE SCALE GENOMIC DNA]</scope>
    <source>
        <strain evidence="1">B10K-DU-029-38</strain>
        <tissue evidence="1">Muscle</tissue>
    </source>
</reference>
<dbReference type="PANTHER" id="PTHR10424:SF68">
    <property type="entry name" value="ENDOGENOUS RETROVIRUS GROUP 3 MEMBER 1 ENV POLYPROTEIN"/>
    <property type="match status" value="1"/>
</dbReference>
<dbReference type="SUPFAM" id="SSF58069">
    <property type="entry name" value="Virus ectodomain"/>
    <property type="match status" value="1"/>
</dbReference>
<feature type="non-terminal residue" evidence="1">
    <location>
        <position position="221"/>
    </location>
</feature>
<name>A0A7K8AWM8_9CORV</name>
<dbReference type="Gene3D" id="1.10.287.210">
    <property type="match status" value="1"/>
</dbReference>
<evidence type="ECO:0000313" key="2">
    <source>
        <dbReference type="Proteomes" id="UP000517678"/>
    </source>
</evidence>